<dbReference type="AlphaFoldDB" id="A0A084QKR5"/>
<feature type="compositionally biased region" description="Basic and acidic residues" evidence="3">
    <location>
        <begin position="10"/>
        <end position="27"/>
    </location>
</feature>
<dbReference type="InterPro" id="IPR053039">
    <property type="entry name" value="Polarity_Bud-Selection_Reg"/>
</dbReference>
<dbReference type="STRING" id="1283841.A0A084QKR5"/>
<evidence type="ECO:0000313" key="5">
    <source>
        <dbReference type="EMBL" id="KFA64550.1"/>
    </source>
</evidence>
<dbReference type="HOGENOM" id="CLU_010627_1_0_1"/>
<gene>
    <name evidence="5" type="ORF">S40285_04560</name>
</gene>
<dbReference type="InterPro" id="IPR036028">
    <property type="entry name" value="SH3-like_dom_sf"/>
</dbReference>
<feature type="compositionally biased region" description="Acidic residues" evidence="3">
    <location>
        <begin position="110"/>
        <end position="123"/>
    </location>
</feature>
<feature type="compositionally biased region" description="Polar residues" evidence="3">
    <location>
        <begin position="527"/>
        <end position="541"/>
    </location>
</feature>
<dbReference type="GO" id="GO:0015630">
    <property type="term" value="C:microtubule cytoskeleton"/>
    <property type="evidence" value="ECO:0007669"/>
    <property type="project" value="TreeGrafter"/>
</dbReference>
<proteinExistence type="predicted"/>
<dbReference type="GO" id="GO:0008104">
    <property type="term" value="P:intracellular protein localization"/>
    <property type="evidence" value="ECO:0007669"/>
    <property type="project" value="TreeGrafter"/>
</dbReference>
<protein>
    <recommendedName>
        <fullName evidence="4">SH3 domain-containing protein</fullName>
    </recommendedName>
</protein>
<dbReference type="PROSITE" id="PS50002">
    <property type="entry name" value="SH3"/>
    <property type="match status" value="1"/>
</dbReference>
<feature type="compositionally biased region" description="Basic and acidic residues" evidence="3">
    <location>
        <begin position="650"/>
        <end position="661"/>
    </location>
</feature>
<dbReference type="Gene3D" id="2.30.30.40">
    <property type="entry name" value="SH3 Domains"/>
    <property type="match status" value="1"/>
</dbReference>
<sequence length="847" mass="94438">MTRPSIVRADTIDLQDRAAPSAKDHQPIHITTNLAPHQAETLREVAEEAAEEQARSPRLSNGKGNGSAAIDLQRYAENISAGSTNGNGTMQLEQEDSLAVAQNGGISSSDEGDLDGDDGDYDDDMADRISSSPSIDDEDIDFNFVYALHTFVATVQGQANATKGDTMALLDDTNSYWWLVRVIKDSSIGYLPAEHIETPTERLARLNKHRNVDLSASMLGDQAAKQKNTFKSIRKRRKTVTFADPTYVDYQDPDFSTDEEDMEELFGKQPVTAQQKVEQQREEEERQKQQESQKAENQRNNEDEMAKDKPVQEEPKKIAQQSAEEERIDETAKVQPLKTRIKEIKTVESVKEETPEELQEDANKMNEAEQLLDVKPEGLRKTRNGTLRNTDSFFKDETAETKKITLTPKMLRDDNAPRPSNESLTKDLKSRTSLDKLEKDLMSDKDRKKSKEKDKREKDKKPGGLRGFFSRGSRKKTSEDEDDYGKRSMEASSDQRASEDTLGADQSGSDRSPAAQKGKLQKAQPRTEPSPTRKPSLNQPAPKSFVDYGRTNDVSTVPPASMRIVDPDTKEVQEVPSSRQFSRDQGQERSSSAASRRDDKPTGHVPAPRSASAGADYRAPRAVAARSRMQLDDSDNEIIEEVEEEEEEERKERERRQEELASSRAAVSQKAAVEEKPTSLRPQLPGAYPDSYQTTSTMSSDKTVTAPVAQNERLSESPVHVSPISTSNPPPLVGDTSSQEGRSLEDSPSPELVQADDSSKDSLSVGSSKEANWDDSKLRQFFEEGEHIRDLLLVVYDKTNVEPAGQDHPVIGGLFREQNAKLAEITTQLDNMLGDWLARKQRLRGTV</sequence>
<dbReference type="SUPFAM" id="SSF50044">
    <property type="entry name" value="SH3-domain"/>
    <property type="match status" value="1"/>
</dbReference>
<feature type="compositionally biased region" description="Polar residues" evidence="3">
    <location>
        <begin position="691"/>
        <end position="703"/>
    </location>
</feature>
<name>A0A084QKR5_STAC4</name>
<dbReference type="FunFam" id="2.30.30.40:FF:000035">
    <property type="entry name" value="SH3 domain containing protein"/>
    <property type="match status" value="1"/>
</dbReference>
<feature type="region of interest" description="Disordered" evidence="3">
    <location>
        <begin position="271"/>
        <end position="770"/>
    </location>
</feature>
<feature type="domain" description="SH3" evidence="4">
    <location>
        <begin position="140"/>
        <end position="201"/>
    </location>
</feature>
<feature type="compositionally biased region" description="Basic and acidic residues" evidence="3">
    <location>
        <begin position="393"/>
        <end position="403"/>
    </location>
</feature>
<dbReference type="OMA" id="MTRPHII"/>
<dbReference type="EMBL" id="KL660670">
    <property type="protein sequence ID" value="KFA64550.1"/>
    <property type="molecule type" value="Genomic_DNA"/>
</dbReference>
<feature type="region of interest" description="Disordered" evidence="3">
    <location>
        <begin position="102"/>
        <end position="123"/>
    </location>
</feature>
<evidence type="ECO:0000256" key="2">
    <source>
        <dbReference type="PROSITE-ProRule" id="PRU00192"/>
    </source>
</evidence>
<dbReference type="PANTHER" id="PTHR47775">
    <property type="entry name" value="BUD SITE SELECTION PROTEIN 14"/>
    <property type="match status" value="1"/>
</dbReference>
<reference evidence="5 6" key="1">
    <citation type="journal article" date="2014" name="BMC Genomics">
        <title>Comparative genome sequencing reveals chemotype-specific gene clusters in the toxigenic black mold Stachybotrys.</title>
        <authorList>
            <person name="Semeiks J."/>
            <person name="Borek D."/>
            <person name="Otwinowski Z."/>
            <person name="Grishin N.V."/>
        </authorList>
    </citation>
    <scope>NUCLEOTIDE SEQUENCE [LARGE SCALE GENOMIC DNA]</scope>
    <source>
        <strain evidence="5 6">IBT 40285</strain>
    </source>
</reference>
<feature type="compositionally biased region" description="Basic and acidic residues" evidence="3">
    <location>
        <begin position="361"/>
        <end position="380"/>
    </location>
</feature>
<dbReference type="OrthoDB" id="196165at2759"/>
<dbReference type="PANTHER" id="PTHR47775:SF1">
    <property type="entry name" value="BUD SITE SELECTION PROTEIN 14"/>
    <property type="match status" value="1"/>
</dbReference>
<dbReference type="InParanoid" id="A0A084QKR5"/>
<keyword evidence="6" id="KW-1185">Reference proteome</keyword>
<feature type="compositionally biased region" description="Basic and acidic residues" evidence="3">
    <location>
        <begin position="278"/>
        <end position="317"/>
    </location>
</feature>
<accession>A0A084QKR5</accession>
<evidence type="ECO:0000259" key="4">
    <source>
        <dbReference type="PROSITE" id="PS50002"/>
    </source>
</evidence>
<dbReference type="GO" id="GO:0030950">
    <property type="term" value="P:establishment or maintenance of actin cytoskeleton polarity"/>
    <property type="evidence" value="ECO:0007669"/>
    <property type="project" value="TreeGrafter"/>
</dbReference>
<organism evidence="5 6">
    <name type="scientific">Stachybotrys chlorohalonatus (strain IBT 40285)</name>
    <dbReference type="NCBI Taxonomy" id="1283841"/>
    <lineage>
        <taxon>Eukaryota</taxon>
        <taxon>Fungi</taxon>
        <taxon>Dikarya</taxon>
        <taxon>Ascomycota</taxon>
        <taxon>Pezizomycotina</taxon>
        <taxon>Sordariomycetes</taxon>
        <taxon>Hypocreomycetidae</taxon>
        <taxon>Hypocreales</taxon>
        <taxon>Stachybotryaceae</taxon>
        <taxon>Stachybotrys</taxon>
    </lineage>
</organism>
<feature type="compositionally biased region" description="Basic and acidic residues" evidence="3">
    <location>
        <begin position="424"/>
        <end position="462"/>
    </location>
</feature>
<dbReference type="Proteomes" id="UP000028524">
    <property type="component" value="Unassembled WGS sequence"/>
</dbReference>
<feature type="region of interest" description="Disordered" evidence="3">
    <location>
        <begin position="1"/>
        <end position="67"/>
    </location>
</feature>
<evidence type="ECO:0000313" key="6">
    <source>
        <dbReference type="Proteomes" id="UP000028524"/>
    </source>
</evidence>
<feature type="compositionally biased region" description="Basic and acidic residues" evidence="3">
    <location>
        <begin position="340"/>
        <end position="353"/>
    </location>
</feature>
<dbReference type="GO" id="GO:0051286">
    <property type="term" value="C:cell tip"/>
    <property type="evidence" value="ECO:0007669"/>
    <property type="project" value="TreeGrafter"/>
</dbReference>
<evidence type="ECO:0000256" key="3">
    <source>
        <dbReference type="SAM" id="MobiDB-lite"/>
    </source>
</evidence>
<feature type="compositionally biased region" description="Acidic residues" evidence="3">
    <location>
        <begin position="632"/>
        <end position="649"/>
    </location>
</feature>
<dbReference type="InterPro" id="IPR001452">
    <property type="entry name" value="SH3_domain"/>
</dbReference>
<keyword evidence="1 2" id="KW-0728">SH3 domain</keyword>
<evidence type="ECO:0000256" key="1">
    <source>
        <dbReference type="ARBA" id="ARBA00022443"/>
    </source>
</evidence>
<dbReference type="SMART" id="SM00326">
    <property type="entry name" value="SH3"/>
    <property type="match status" value="1"/>
</dbReference>